<dbReference type="Gene3D" id="3.30.2020.30">
    <property type="match status" value="1"/>
</dbReference>
<dbReference type="CDD" id="cd00250">
    <property type="entry name" value="CAS_like"/>
    <property type="match status" value="1"/>
</dbReference>
<evidence type="ECO:0000256" key="2">
    <source>
        <dbReference type="ARBA" id="ARBA00008654"/>
    </source>
</evidence>
<dbReference type="InterPro" id="IPR042098">
    <property type="entry name" value="TauD-like_sf"/>
</dbReference>
<dbReference type="GO" id="GO:0045329">
    <property type="term" value="P:carnitine biosynthetic process"/>
    <property type="evidence" value="ECO:0007669"/>
    <property type="project" value="TreeGrafter"/>
</dbReference>
<keyword evidence="3" id="KW-0479">Metal-binding</keyword>
<dbReference type="GO" id="GO:0046872">
    <property type="term" value="F:metal ion binding"/>
    <property type="evidence" value="ECO:0007669"/>
    <property type="project" value="UniProtKB-KW"/>
</dbReference>
<dbReference type="GO" id="GO:0005739">
    <property type="term" value="C:mitochondrion"/>
    <property type="evidence" value="ECO:0007669"/>
    <property type="project" value="TreeGrafter"/>
</dbReference>
<dbReference type="PANTHER" id="PTHR10696">
    <property type="entry name" value="GAMMA-BUTYROBETAINE HYDROXYLASE-RELATED"/>
    <property type="match status" value="1"/>
</dbReference>
<dbReference type="Proteomes" id="UP000813824">
    <property type="component" value="Unassembled WGS sequence"/>
</dbReference>
<dbReference type="OrthoDB" id="406634at2759"/>
<comment type="similarity">
    <text evidence="2">Belongs to the gamma-BBH/TMLD family.</text>
</comment>
<dbReference type="InterPro" id="IPR038492">
    <property type="entry name" value="GBBH-like_N_sf"/>
</dbReference>
<feature type="domain" description="TauD/TfdA-like" evidence="7">
    <location>
        <begin position="156"/>
        <end position="400"/>
    </location>
</feature>
<evidence type="ECO:0000313" key="10">
    <source>
        <dbReference type="Proteomes" id="UP000813824"/>
    </source>
</evidence>
<dbReference type="Gene3D" id="3.60.130.10">
    <property type="entry name" value="Clavaminate synthase-like"/>
    <property type="match status" value="1"/>
</dbReference>
<proteinExistence type="inferred from homology"/>
<evidence type="ECO:0000313" key="9">
    <source>
        <dbReference type="EMBL" id="KAH8107831.1"/>
    </source>
</evidence>
<dbReference type="Pfam" id="PF06155">
    <property type="entry name" value="GBBH-like_N"/>
    <property type="match status" value="1"/>
</dbReference>
<name>A0A8K0UXU0_9AGAR</name>
<organism evidence="9 10">
    <name type="scientific">Cristinia sonorae</name>
    <dbReference type="NCBI Taxonomy" id="1940300"/>
    <lineage>
        <taxon>Eukaryota</taxon>
        <taxon>Fungi</taxon>
        <taxon>Dikarya</taxon>
        <taxon>Basidiomycota</taxon>
        <taxon>Agaricomycotina</taxon>
        <taxon>Agaricomycetes</taxon>
        <taxon>Agaricomycetidae</taxon>
        <taxon>Agaricales</taxon>
        <taxon>Pleurotineae</taxon>
        <taxon>Stephanosporaceae</taxon>
        <taxon>Cristinia</taxon>
    </lineage>
</organism>
<dbReference type="Pfam" id="PF02668">
    <property type="entry name" value="TauD"/>
    <property type="match status" value="1"/>
</dbReference>
<sequence>MFSATRFTRLGRIAAVRPYSSAVAQAARPQAAAPANRALTFNGVSYPYRWLRDSCQCPDCIHPSTRQKLHRTTDVSADTSPAPGGVHLKADGVDIHWASGHRSFYPSDLLTHHASVSNLRKFHQDIDPISWTSERLKSSETLFVPYKDMQTTKAGMLAAIEQLTKYGLVLVTGVPTEKNSHQDCEVRKLAELFGEIRSTMYGELWDVKNIRNSTNIAYTNLDLGFHIDLQYFQHPPRYQFLHCIRNRVQGGISLFVDALQAAKDLRTSHPTDFDLLTSTPVTFHYINDGHHLHHSHPTIELAPVSSDPTLPRPISHINYSPPFQAPLPLSTPPEFYSAFERFAGLLNRDGARYEYTLKEGDAVVFDNRRILHARTAFYDENENEGAEKPGEVNRWLKGCYVEADSVLDRGRGLRNAVSEA</sequence>
<keyword evidence="6" id="KW-0408">Iron</keyword>
<dbReference type="SUPFAM" id="SSF51197">
    <property type="entry name" value="Clavaminate synthase-like"/>
    <property type="match status" value="1"/>
</dbReference>
<feature type="domain" description="Gamma-butyrobetaine hydroxylase-like N-terminal" evidence="8">
    <location>
        <begin position="44"/>
        <end position="110"/>
    </location>
</feature>
<accession>A0A8K0UXU0</accession>
<dbReference type="GO" id="GO:0016706">
    <property type="term" value="F:2-oxoglutarate-dependent dioxygenase activity"/>
    <property type="evidence" value="ECO:0007669"/>
    <property type="project" value="UniProtKB-ARBA"/>
</dbReference>
<evidence type="ECO:0000256" key="3">
    <source>
        <dbReference type="ARBA" id="ARBA00022723"/>
    </source>
</evidence>
<dbReference type="InterPro" id="IPR050411">
    <property type="entry name" value="AlphaKG_dependent_hydroxylases"/>
</dbReference>
<gene>
    <name evidence="9" type="ORF">BXZ70DRAFT_15084</name>
</gene>
<evidence type="ECO:0000256" key="6">
    <source>
        <dbReference type="ARBA" id="ARBA00023004"/>
    </source>
</evidence>
<evidence type="ECO:0000256" key="5">
    <source>
        <dbReference type="ARBA" id="ARBA00023002"/>
    </source>
</evidence>
<evidence type="ECO:0000259" key="7">
    <source>
        <dbReference type="Pfam" id="PF02668"/>
    </source>
</evidence>
<evidence type="ECO:0000259" key="8">
    <source>
        <dbReference type="Pfam" id="PF06155"/>
    </source>
</evidence>
<comment type="cofactor">
    <cofactor evidence="1">
        <name>Fe(2+)</name>
        <dbReference type="ChEBI" id="CHEBI:29033"/>
    </cofactor>
</comment>
<protein>
    <submittedName>
        <fullName evidence="9">Gamma-butyrobetaine dioxygenase</fullName>
    </submittedName>
</protein>
<keyword evidence="5" id="KW-0560">Oxidoreductase</keyword>
<reference evidence="9" key="1">
    <citation type="journal article" date="2021" name="New Phytol.">
        <title>Evolutionary innovations through gain and loss of genes in the ectomycorrhizal Boletales.</title>
        <authorList>
            <person name="Wu G."/>
            <person name="Miyauchi S."/>
            <person name="Morin E."/>
            <person name="Kuo A."/>
            <person name="Drula E."/>
            <person name="Varga T."/>
            <person name="Kohler A."/>
            <person name="Feng B."/>
            <person name="Cao Y."/>
            <person name="Lipzen A."/>
            <person name="Daum C."/>
            <person name="Hundley H."/>
            <person name="Pangilinan J."/>
            <person name="Johnson J."/>
            <person name="Barry K."/>
            <person name="LaButti K."/>
            <person name="Ng V."/>
            <person name="Ahrendt S."/>
            <person name="Min B."/>
            <person name="Choi I.G."/>
            <person name="Park H."/>
            <person name="Plett J.M."/>
            <person name="Magnuson J."/>
            <person name="Spatafora J.W."/>
            <person name="Nagy L.G."/>
            <person name="Henrissat B."/>
            <person name="Grigoriev I.V."/>
            <person name="Yang Z.L."/>
            <person name="Xu J."/>
            <person name="Martin F.M."/>
        </authorList>
    </citation>
    <scope>NUCLEOTIDE SEQUENCE</scope>
    <source>
        <strain evidence="9">KKN 215</strain>
    </source>
</reference>
<dbReference type="InterPro" id="IPR010376">
    <property type="entry name" value="GBBH-like_N"/>
</dbReference>
<keyword evidence="4 9" id="KW-0223">Dioxygenase</keyword>
<dbReference type="EMBL" id="JAEVFJ010000001">
    <property type="protein sequence ID" value="KAH8107831.1"/>
    <property type="molecule type" value="Genomic_DNA"/>
</dbReference>
<dbReference type="AlphaFoldDB" id="A0A8K0UXU0"/>
<dbReference type="InterPro" id="IPR003819">
    <property type="entry name" value="TauD/TfdA-like"/>
</dbReference>
<evidence type="ECO:0000256" key="1">
    <source>
        <dbReference type="ARBA" id="ARBA00001954"/>
    </source>
</evidence>
<dbReference type="PANTHER" id="PTHR10696:SF25">
    <property type="entry name" value="OXIDOREDUCTASE AIM17-RELATED"/>
    <property type="match status" value="1"/>
</dbReference>
<evidence type="ECO:0000256" key="4">
    <source>
        <dbReference type="ARBA" id="ARBA00022964"/>
    </source>
</evidence>
<comment type="caution">
    <text evidence="9">The sequence shown here is derived from an EMBL/GenBank/DDBJ whole genome shotgun (WGS) entry which is preliminary data.</text>
</comment>
<keyword evidence="10" id="KW-1185">Reference proteome</keyword>